<feature type="region of interest" description="Disordered" evidence="6">
    <location>
        <begin position="1"/>
        <end position="31"/>
    </location>
</feature>
<dbReference type="AlphaFoldDB" id="A0A1Y2ATI7"/>
<evidence type="ECO:0000256" key="4">
    <source>
        <dbReference type="ARBA" id="ARBA00022833"/>
    </source>
</evidence>
<dbReference type="OrthoDB" id="6600430at2759"/>
<evidence type="ECO:0000256" key="3">
    <source>
        <dbReference type="ARBA" id="ARBA00022771"/>
    </source>
</evidence>
<dbReference type="PANTHER" id="PTHR46481">
    <property type="entry name" value="ZINC FINGER BED DOMAIN-CONTAINING PROTEIN 4"/>
    <property type="match status" value="1"/>
</dbReference>
<accession>A0A1Y2ATI7</accession>
<organism evidence="7 8">
    <name type="scientific">Rhizoclosmatium globosum</name>
    <dbReference type="NCBI Taxonomy" id="329046"/>
    <lineage>
        <taxon>Eukaryota</taxon>
        <taxon>Fungi</taxon>
        <taxon>Fungi incertae sedis</taxon>
        <taxon>Chytridiomycota</taxon>
        <taxon>Chytridiomycota incertae sedis</taxon>
        <taxon>Chytridiomycetes</taxon>
        <taxon>Chytridiales</taxon>
        <taxon>Chytriomycetaceae</taxon>
        <taxon>Rhizoclosmatium</taxon>
    </lineage>
</organism>
<sequence>MTDLFQTPPKRQKRLIWSSSPSSGGSAPTSDERVVLRFQLPDVNNRAKRVDYSLTKSQFKDVTPDKSPKHAVWEEKFFRRIEIIGTCHLQIKSKYDICTAYSEGRTGIACSWAQKTDNSGSLVNLKSHLTSCHKSIVNGMTSPQKKAIFGEVKTQTKLGSDVALKIDDNFKMSPMAVKEAIGKHIILDMAPLSVSENRGFREMMADLRPDLKLPVRSTMTLCA</sequence>
<keyword evidence="4" id="KW-0862">Zinc</keyword>
<dbReference type="GO" id="GO:0005634">
    <property type="term" value="C:nucleus"/>
    <property type="evidence" value="ECO:0007669"/>
    <property type="project" value="UniProtKB-SubCell"/>
</dbReference>
<evidence type="ECO:0000313" key="8">
    <source>
        <dbReference type="Proteomes" id="UP000193642"/>
    </source>
</evidence>
<evidence type="ECO:0000313" key="7">
    <source>
        <dbReference type="EMBL" id="ORY25610.1"/>
    </source>
</evidence>
<evidence type="ECO:0000256" key="2">
    <source>
        <dbReference type="ARBA" id="ARBA00022723"/>
    </source>
</evidence>
<keyword evidence="8" id="KW-1185">Reference proteome</keyword>
<evidence type="ECO:0000256" key="6">
    <source>
        <dbReference type="SAM" id="MobiDB-lite"/>
    </source>
</evidence>
<keyword evidence="3" id="KW-0863">Zinc-finger</keyword>
<reference evidence="7 8" key="1">
    <citation type="submission" date="2016-07" db="EMBL/GenBank/DDBJ databases">
        <title>Pervasive Adenine N6-methylation of Active Genes in Fungi.</title>
        <authorList>
            <consortium name="DOE Joint Genome Institute"/>
            <person name="Mondo S.J."/>
            <person name="Dannebaum R.O."/>
            <person name="Kuo R.C."/>
            <person name="Labutti K."/>
            <person name="Haridas S."/>
            <person name="Kuo A."/>
            <person name="Salamov A."/>
            <person name="Ahrendt S.R."/>
            <person name="Lipzen A."/>
            <person name="Sullivan W."/>
            <person name="Andreopoulos W.B."/>
            <person name="Clum A."/>
            <person name="Lindquist E."/>
            <person name="Daum C."/>
            <person name="Ramamoorthy G.K."/>
            <person name="Gryganskyi A."/>
            <person name="Culley D."/>
            <person name="Magnuson J.K."/>
            <person name="James T.Y."/>
            <person name="O'Malley M.A."/>
            <person name="Stajich J.E."/>
            <person name="Spatafora J.W."/>
            <person name="Visel A."/>
            <person name="Grigoriev I.V."/>
        </authorList>
    </citation>
    <scope>NUCLEOTIDE SEQUENCE [LARGE SCALE GENOMIC DNA]</scope>
    <source>
        <strain evidence="7 8">JEL800</strain>
    </source>
</reference>
<evidence type="ECO:0000256" key="1">
    <source>
        <dbReference type="ARBA" id="ARBA00004123"/>
    </source>
</evidence>
<dbReference type="PANTHER" id="PTHR46481:SF10">
    <property type="entry name" value="ZINC FINGER BED DOMAIN-CONTAINING PROTEIN 39"/>
    <property type="match status" value="1"/>
</dbReference>
<name>A0A1Y2ATI7_9FUNG</name>
<dbReference type="GO" id="GO:0008270">
    <property type="term" value="F:zinc ion binding"/>
    <property type="evidence" value="ECO:0007669"/>
    <property type="project" value="UniProtKB-KW"/>
</dbReference>
<comment type="caution">
    <text evidence="7">The sequence shown here is derived from an EMBL/GenBank/DDBJ whole genome shotgun (WGS) entry which is preliminary data.</text>
</comment>
<protein>
    <submittedName>
        <fullName evidence="7">Uncharacterized protein</fullName>
    </submittedName>
</protein>
<keyword evidence="2" id="KW-0479">Metal-binding</keyword>
<gene>
    <name evidence="7" type="ORF">BCR33DRAFT_72580</name>
</gene>
<proteinExistence type="predicted"/>
<dbReference type="InterPro" id="IPR052035">
    <property type="entry name" value="ZnF_BED_domain_contain"/>
</dbReference>
<feature type="compositionally biased region" description="Low complexity" evidence="6">
    <location>
        <begin position="18"/>
        <end position="29"/>
    </location>
</feature>
<dbReference type="EMBL" id="MCGO01000127">
    <property type="protein sequence ID" value="ORY25610.1"/>
    <property type="molecule type" value="Genomic_DNA"/>
</dbReference>
<dbReference type="Proteomes" id="UP000193642">
    <property type="component" value="Unassembled WGS sequence"/>
</dbReference>
<comment type="subcellular location">
    <subcellularLocation>
        <location evidence="1">Nucleus</location>
    </subcellularLocation>
</comment>
<evidence type="ECO:0000256" key="5">
    <source>
        <dbReference type="ARBA" id="ARBA00023242"/>
    </source>
</evidence>
<keyword evidence="5" id="KW-0539">Nucleus</keyword>